<organism evidence="7 8">
    <name type="scientific">Stachybotrys elegans</name>
    <dbReference type="NCBI Taxonomy" id="80388"/>
    <lineage>
        <taxon>Eukaryota</taxon>
        <taxon>Fungi</taxon>
        <taxon>Dikarya</taxon>
        <taxon>Ascomycota</taxon>
        <taxon>Pezizomycotina</taxon>
        <taxon>Sordariomycetes</taxon>
        <taxon>Hypocreomycetidae</taxon>
        <taxon>Hypocreales</taxon>
        <taxon>Stachybotryaceae</taxon>
        <taxon>Stachybotrys</taxon>
    </lineage>
</organism>
<dbReference type="InterPro" id="IPR015943">
    <property type="entry name" value="WD40/YVTN_repeat-like_dom_sf"/>
</dbReference>
<keyword evidence="2" id="KW-0853">WD repeat</keyword>
<evidence type="ECO:0000256" key="6">
    <source>
        <dbReference type="SAM" id="MobiDB-lite"/>
    </source>
</evidence>
<dbReference type="PANTHER" id="PTHR44019:SF20">
    <property type="entry name" value="WD REPEAT-CONTAINING PROTEIN 55"/>
    <property type="match status" value="1"/>
</dbReference>
<evidence type="ECO:0000256" key="4">
    <source>
        <dbReference type="ARBA" id="ARBA00039238"/>
    </source>
</evidence>
<feature type="compositionally biased region" description="Acidic residues" evidence="6">
    <location>
        <begin position="349"/>
        <end position="374"/>
    </location>
</feature>
<feature type="region of interest" description="Disordered" evidence="6">
    <location>
        <begin position="349"/>
        <end position="424"/>
    </location>
</feature>
<dbReference type="OrthoDB" id="2288928at2759"/>
<protein>
    <recommendedName>
        <fullName evidence="4">WD repeat-containing protein JIP5</fullName>
    </recommendedName>
    <alternativeName>
        <fullName evidence="5">WD repeat-containing protein jip5</fullName>
    </alternativeName>
</protein>
<evidence type="ECO:0000256" key="1">
    <source>
        <dbReference type="ARBA" id="ARBA00007625"/>
    </source>
</evidence>
<dbReference type="InterPro" id="IPR050505">
    <property type="entry name" value="WDR55/POC1"/>
</dbReference>
<comment type="similarity">
    <text evidence="1">Belongs to the WD repeat WDR55 family.</text>
</comment>
<dbReference type="EMBL" id="JAGPNK010000003">
    <property type="protein sequence ID" value="KAH7324348.1"/>
    <property type="molecule type" value="Genomic_DNA"/>
</dbReference>
<reference evidence="7" key="1">
    <citation type="journal article" date="2021" name="Nat. Commun.">
        <title>Genetic determinants of endophytism in the Arabidopsis root mycobiome.</title>
        <authorList>
            <person name="Mesny F."/>
            <person name="Miyauchi S."/>
            <person name="Thiergart T."/>
            <person name="Pickel B."/>
            <person name="Atanasova L."/>
            <person name="Karlsson M."/>
            <person name="Huettel B."/>
            <person name="Barry K.W."/>
            <person name="Haridas S."/>
            <person name="Chen C."/>
            <person name="Bauer D."/>
            <person name="Andreopoulos W."/>
            <person name="Pangilinan J."/>
            <person name="LaButti K."/>
            <person name="Riley R."/>
            <person name="Lipzen A."/>
            <person name="Clum A."/>
            <person name="Drula E."/>
            <person name="Henrissat B."/>
            <person name="Kohler A."/>
            <person name="Grigoriev I.V."/>
            <person name="Martin F.M."/>
            <person name="Hacquard S."/>
        </authorList>
    </citation>
    <scope>NUCLEOTIDE SEQUENCE</scope>
    <source>
        <strain evidence="7">MPI-CAGE-CH-0235</strain>
    </source>
</reference>
<dbReference type="InterPro" id="IPR001680">
    <property type="entry name" value="WD40_rpt"/>
</dbReference>
<dbReference type="SUPFAM" id="SSF50978">
    <property type="entry name" value="WD40 repeat-like"/>
    <property type="match status" value="1"/>
</dbReference>
<name>A0A8K0WUT2_9HYPO</name>
<evidence type="ECO:0000256" key="2">
    <source>
        <dbReference type="ARBA" id="ARBA00022574"/>
    </source>
</evidence>
<gene>
    <name evidence="7" type="ORF">B0I35DRAFT_348430</name>
</gene>
<keyword evidence="8" id="KW-1185">Reference proteome</keyword>
<proteinExistence type="inferred from homology"/>
<evidence type="ECO:0000313" key="7">
    <source>
        <dbReference type="EMBL" id="KAH7324348.1"/>
    </source>
</evidence>
<sequence>MFENLCSLPLQGDVFTTALHPTEPVLTVGLSSGHVETFRLPTSSSEDEEADGDTSILSDGKGTIESLWKTRRHKGSCRALAYAHDGTAVYSAGTDSLVKQFDPMTGRVASKMAIPSTTSVPDAPTLLHVLNPQNLLLATDSGALHIIDLRDGAPSAKPQQTHFPHSDYVSSITPLPPTEHSTSGFSKQWISTGGTTLAVTDVRRGVIVRSEDQEDELLASCFIPGLGPKNNRNNGVLAIGSGSGVLTLWDKGAWDDQQERIIVAGGKGGGESIDAVALVPEAMGLGKKVICGVGDGTLRIVDAARREVDTTVLRHDEAEGVISVGFDCHNRLISAGGSIVKVWEELSELQGNDDEDEDDTDDDSDESDDGDDDEGKGKRAADSDSDSDSDDEESKHQAKRRKDVKNSKLGAMGAHGILGFDGLD</sequence>
<feature type="compositionally biased region" description="Acidic residues" evidence="6">
    <location>
        <begin position="383"/>
        <end position="392"/>
    </location>
</feature>
<dbReference type="AlphaFoldDB" id="A0A8K0WUT2"/>
<dbReference type="Gene3D" id="2.130.10.10">
    <property type="entry name" value="YVTN repeat-like/Quinoprotein amine dehydrogenase"/>
    <property type="match status" value="1"/>
</dbReference>
<keyword evidence="3" id="KW-0677">Repeat</keyword>
<dbReference type="PANTHER" id="PTHR44019">
    <property type="entry name" value="WD REPEAT-CONTAINING PROTEIN 55"/>
    <property type="match status" value="1"/>
</dbReference>
<accession>A0A8K0WUT2</accession>
<evidence type="ECO:0000256" key="3">
    <source>
        <dbReference type="ARBA" id="ARBA00022737"/>
    </source>
</evidence>
<comment type="caution">
    <text evidence="7">The sequence shown here is derived from an EMBL/GenBank/DDBJ whole genome shotgun (WGS) entry which is preliminary data.</text>
</comment>
<dbReference type="Proteomes" id="UP000813444">
    <property type="component" value="Unassembled WGS sequence"/>
</dbReference>
<dbReference type="InterPro" id="IPR036322">
    <property type="entry name" value="WD40_repeat_dom_sf"/>
</dbReference>
<evidence type="ECO:0000256" key="5">
    <source>
        <dbReference type="ARBA" id="ARBA00039514"/>
    </source>
</evidence>
<dbReference type="SMART" id="SM00320">
    <property type="entry name" value="WD40"/>
    <property type="match status" value="3"/>
</dbReference>
<evidence type="ECO:0000313" key="8">
    <source>
        <dbReference type="Proteomes" id="UP000813444"/>
    </source>
</evidence>